<reference evidence="11" key="1">
    <citation type="journal article" date="2023" name="GigaByte">
        <title>Genome assembly of the bearded iris, Iris pallida Lam.</title>
        <authorList>
            <person name="Bruccoleri R.E."/>
            <person name="Oakeley E.J."/>
            <person name="Faust A.M.E."/>
            <person name="Altorfer M."/>
            <person name="Dessus-Babus S."/>
            <person name="Burckhardt D."/>
            <person name="Oertli M."/>
            <person name="Naumann U."/>
            <person name="Petersen F."/>
            <person name="Wong J."/>
        </authorList>
    </citation>
    <scope>NUCLEOTIDE SEQUENCE</scope>
    <source>
        <strain evidence="11">GSM-AAB239-AS_SAM_17_03QT</strain>
    </source>
</reference>
<dbReference type="GO" id="GO:0005737">
    <property type="term" value="C:cytoplasm"/>
    <property type="evidence" value="ECO:0007669"/>
    <property type="project" value="TreeGrafter"/>
</dbReference>
<feature type="compositionally biased region" description="Low complexity" evidence="9">
    <location>
        <begin position="345"/>
        <end position="377"/>
    </location>
</feature>
<evidence type="ECO:0000256" key="9">
    <source>
        <dbReference type="SAM" id="MobiDB-lite"/>
    </source>
</evidence>
<dbReference type="PANTHER" id="PTHR15710">
    <property type="entry name" value="E3 UBIQUITIN-PROTEIN LIGASE PRAJA"/>
    <property type="match status" value="1"/>
</dbReference>
<evidence type="ECO:0000256" key="8">
    <source>
        <dbReference type="PROSITE-ProRule" id="PRU00175"/>
    </source>
</evidence>
<evidence type="ECO:0000256" key="5">
    <source>
        <dbReference type="ARBA" id="ARBA00022771"/>
    </source>
</evidence>
<keyword evidence="12" id="KW-1185">Reference proteome</keyword>
<dbReference type="InterPro" id="IPR039525">
    <property type="entry name" value="RNF126-like_zinc-ribbon"/>
</dbReference>
<comment type="caution">
    <text evidence="11">The sequence shown here is derived from an EMBL/GenBank/DDBJ whole genome shotgun (WGS) entry which is preliminary data.</text>
</comment>
<dbReference type="GO" id="GO:0061630">
    <property type="term" value="F:ubiquitin protein ligase activity"/>
    <property type="evidence" value="ECO:0007669"/>
    <property type="project" value="UniProtKB-EC"/>
</dbReference>
<feature type="domain" description="RING-type" evidence="10">
    <location>
        <begin position="226"/>
        <end position="267"/>
    </location>
</feature>
<evidence type="ECO:0000256" key="3">
    <source>
        <dbReference type="ARBA" id="ARBA00022679"/>
    </source>
</evidence>
<evidence type="ECO:0000256" key="7">
    <source>
        <dbReference type="ARBA" id="ARBA00022833"/>
    </source>
</evidence>
<dbReference type="GO" id="GO:0008270">
    <property type="term" value="F:zinc ion binding"/>
    <property type="evidence" value="ECO:0007669"/>
    <property type="project" value="UniProtKB-KW"/>
</dbReference>
<dbReference type="EC" id="2.3.2.27" evidence="2"/>
<comment type="catalytic activity">
    <reaction evidence="1">
        <text>S-ubiquitinyl-[E2 ubiquitin-conjugating enzyme]-L-cysteine + [acceptor protein]-L-lysine = [E2 ubiquitin-conjugating enzyme]-L-cysteine + N(6)-ubiquitinyl-[acceptor protein]-L-lysine.</text>
        <dbReference type="EC" id="2.3.2.27"/>
    </reaction>
</comment>
<sequence length="389" mass="41106">MEGGGLVVGRYWCHMCSQEVNPVTEVVEMKCPQCNSGFIEHLEEGGGEEEQGGGPTAAAAAAAANDPTTDLSSERALSLWAPILLGMLASHRDDGFLSLLRRRQQRSSAVLQLLHGLQESNDNGNGGSEREGQHMILVNPFSQAVIVRAPFNNADNGGGGDNSSSRSSNSRIGGGVSLGDYFVGPGLEQLLQHLAENDPNRYGTPPAQKEAVEAMPTVEVGEKTNCPVCLEEFEIGEEAREMPCRHRFHGGCIVPWLEMHSSCPLCRFQMPVDGDKDSGSSGGGGGSGENNAARRFWLPVPLPFSGLFSFSLNSQQSNMMNENGNNSSFVLESSSSHTNTNENGTDSSSVPTSSSAVAAPTSSSSTTATDTTTTAASEGNSNSHSQEEY</sequence>
<dbReference type="AlphaFoldDB" id="A0AAX6GMW0"/>
<accession>A0AAX6GMW0</accession>
<keyword evidence="3" id="KW-0808">Transferase</keyword>
<dbReference type="Pfam" id="PF13639">
    <property type="entry name" value="zf-RING_2"/>
    <property type="match status" value="1"/>
</dbReference>
<dbReference type="SUPFAM" id="SSF57850">
    <property type="entry name" value="RING/U-box"/>
    <property type="match status" value="1"/>
</dbReference>
<keyword evidence="6" id="KW-0833">Ubl conjugation pathway</keyword>
<dbReference type="FunFam" id="3.30.40.10:FF:000022">
    <property type="entry name" value="E3 ubiquitin-protein ligase RING1-like"/>
    <property type="match status" value="1"/>
</dbReference>
<evidence type="ECO:0000256" key="2">
    <source>
        <dbReference type="ARBA" id="ARBA00012483"/>
    </source>
</evidence>
<organism evidence="11 12">
    <name type="scientific">Iris pallida</name>
    <name type="common">Sweet iris</name>
    <dbReference type="NCBI Taxonomy" id="29817"/>
    <lineage>
        <taxon>Eukaryota</taxon>
        <taxon>Viridiplantae</taxon>
        <taxon>Streptophyta</taxon>
        <taxon>Embryophyta</taxon>
        <taxon>Tracheophyta</taxon>
        <taxon>Spermatophyta</taxon>
        <taxon>Magnoliopsida</taxon>
        <taxon>Liliopsida</taxon>
        <taxon>Asparagales</taxon>
        <taxon>Iridaceae</taxon>
        <taxon>Iridoideae</taxon>
        <taxon>Irideae</taxon>
        <taxon>Iris</taxon>
    </lineage>
</organism>
<dbReference type="PANTHER" id="PTHR15710:SF217">
    <property type="entry name" value="E3 UBIQUITIN-PROTEIN LIGASE RDUF2"/>
    <property type="match status" value="1"/>
</dbReference>
<reference evidence="11" key="2">
    <citation type="submission" date="2023-04" db="EMBL/GenBank/DDBJ databases">
        <authorList>
            <person name="Bruccoleri R.E."/>
            <person name="Oakeley E.J."/>
            <person name="Faust A.-M."/>
            <person name="Dessus-Babus S."/>
            <person name="Altorfer M."/>
            <person name="Burckhardt D."/>
            <person name="Oertli M."/>
            <person name="Naumann U."/>
            <person name="Petersen F."/>
            <person name="Wong J."/>
        </authorList>
    </citation>
    <scope>NUCLEOTIDE SEQUENCE</scope>
    <source>
        <strain evidence="11">GSM-AAB239-AS_SAM_17_03QT</strain>
        <tissue evidence="11">Leaf</tissue>
    </source>
</reference>
<dbReference type="GO" id="GO:0016567">
    <property type="term" value="P:protein ubiquitination"/>
    <property type="evidence" value="ECO:0007669"/>
    <property type="project" value="TreeGrafter"/>
</dbReference>
<feature type="compositionally biased region" description="Low complexity" evidence="9">
    <location>
        <begin position="319"/>
        <end position="336"/>
    </location>
</feature>
<dbReference type="SMART" id="SM00184">
    <property type="entry name" value="RING"/>
    <property type="match status" value="1"/>
</dbReference>
<dbReference type="PROSITE" id="PS50089">
    <property type="entry name" value="ZF_RING_2"/>
    <property type="match status" value="1"/>
</dbReference>
<feature type="region of interest" description="Disordered" evidence="9">
    <location>
        <begin position="319"/>
        <end position="389"/>
    </location>
</feature>
<dbReference type="EMBL" id="JANAVB010018200">
    <property type="protein sequence ID" value="KAJ6829635.1"/>
    <property type="molecule type" value="Genomic_DNA"/>
</dbReference>
<dbReference type="Pfam" id="PF14369">
    <property type="entry name" value="Zn_ribbon_19"/>
    <property type="match status" value="1"/>
</dbReference>
<evidence type="ECO:0000313" key="11">
    <source>
        <dbReference type="EMBL" id="KAJ6829635.1"/>
    </source>
</evidence>
<dbReference type="CDD" id="cd16454">
    <property type="entry name" value="RING-H2_PA-TM-RING"/>
    <property type="match status" value="1"/>
</dbReference>
<gene>
    <name evidence="11" type="ORF">M6B38_356975</name>
</gene>
<dbReference type="Proteomes" id="UP001140949">
    <property type="component" value="Unassembled WGS sequence"/>
</dbReference>
<name>A0AAX6GMW0_IRIPA</name>
<keyword evidence="5 8" id="KW-0863">Zinc-finger</keyword>
<evidence type="ECO:0000256" key="1">
    <source>
        <dbReference type="ARBA" id="ARBA00000900"/>
    </source>
</evidence>
<evidence type="ECO:0000259" key="10">
    <source>
        <dbReference type="PROSITE" id="PS50089"/>
    </source>
</evidence>
<dbReference type="InterPro" id="IPR001841">
    <property type="entry name" value="Znf_RING"/>
</dbReference>
<dbReference type="InterPro" id="IPR013083">
    <property type="entry name" value="Znf_RING/FYVE/PHD"/>
</dbReference>
<protein>
    <recommendedName>
        <fullName evidence="2">RING-type E3 ubiquitin transferase</fullName>
        <ecNumber evidence="2">2.3.2.27</ecNumber>
    </recommendedName>
</protein>
<dbReference type="Gene3D" id="3.30.40.10">
    <property type="entry name" value="Zinc/RING finger domain, C3HC4 (zinc finger)"/>
    <property type="match status" value="1"/>
</dbReference>
<keyword evidence="4" id="KW-0479">Metal-binding</keyword>
<proteinExistence type="predicted"/>
<evidence type="ECO:0000256" key="6">
    <source>
        <dbReference type="ARBA" id="ARBA00022786"/>
    </source>
</evidence>
<evidence type="ECO:0000256" key="4">
    <source>
        <dbReference type="ARBA" id="ARBA00022723"/>
    </source>
</evidence>
<keyword evidence="7" id="KW-0862">Zinc</keyword>
<evidence type="ECO:0000313" key="12">
    <source>
        <dbReference type="Proteomes" id="UP001140949"/>
    </source>
</evidence>
<feature type="compositionally biased region" description="Polar residues" evidence="9">
    <location>
        <begin position="378"/>
        <end position="389"/>
    </location>
</feature>